<dbReference type="AlphaFoldDB" id="A0A0L0EZC6"/>
<feature type="domain" description="PPM-type phosphatase" evidence="1">
    <location>
        <begin position="59"/>
        <end position="151"/>
    </location>
</feature>
<reference evidence="2 3" key="1">
    <citation type="submission" date="2011-02" db="EMBL/GenBank/DDBJ databases">
        <title>The Genome Sequence of Sphaeroforma arctica JP610.</title>
        <authorList>
            <consortium name="The Broad Institute Genome Sequencing Platform"/>
            <person name="Russ C."/>
            <person name="Cuomo C."/>
            <person name="Young S.K."/>
            <person name="Zeng Q."/>
            <person name="Gargeya S."/>
            <person name="Alvarado L."/>
            <person name="Berlin A."/>
            <person name="Chapman S.B."/>
            <person name="Chen Z."/>
            <person name="Freedman E."/>
            <person name="Gellesch M."/>
            <person name="Goldberg J."/>
            <person name="Griggs A."/>
            <person name="Gujja S."/>
            <person name="Heilman E."/>
            <person name="Heiman D."/>
            <person name="Howarth C."/>
            <person name="Mehta T."/>
            <person name="Neiman D."/>
            <person name="Pearson M."/>
            <person name="Roberts A."/>
            <person name="Saif S."/>
            <person name="Shea T."/>
            <person name="Shenoy N."/>
            <person name="Sisk P."/>
            <person name="Stolte C."/>
            <person name="Sykes S."/>
            <person name="White J."/>
            <person name="Yandava C."/>
            <person name="Burger G."/>
            <person name="Gray M.W."/>
            <person name="Holland P.W.H."/>
            <person name="King N."/>
            <person name="Lang F.B.F."/>
            <person name="Roger A.J."/>
            <person name="Ruiz-Trillo I."/>
            <person name="Haas B."/>
            <person name="Nusbaum C."/>
            <person name="Birren B."/>
        </authorList>
    </citation>
    <scope>NUCLEOTIDE SEQUENCE [LARGE SCALE GENOMIC DNA]</scope>
    <source>
        <strain evidence="2 3">JP610</strain>
    </source>
</reference>
<dbReference type="RefSeq" id="XP_014143658.1">
    <property type="nucleotide sequence ID" value="XM_014288183.1"/>
</dbReference>
<dbReference type="SUPFAM" id="SSF81606">
    <property type="entry name" value="PP2C-like"/>
    <property type="match status" value="1"/>
</dbReference>
<dbReference type="Pfam" id="PF00481">
    <property type="entry name" value="PP2C"/>
    <property type="match status" value="1"/>
</dbReference>
<dbReference type="InterPro" id="IPR001932">
    <property type="entry name" value="PPM-type_phosphatase-like_dom"/>
</dbReference>
<protein>
    <recommendedName>
        <fullName evidence="1">PPM-type phosphatase domain-containing protein</fullName>
    </recommendedName>
</protein>
<keyword evidence="3" id="KW-1185">Reference proteome</keyword>
<name>A0A0L0EZC6_9EUKA</name>
<accession>A0A0L0EZC6</accession>
<sequence length="153" mass="16868">MATRREKPLASLDTESVLPLHQSGTCIYRGNIIADKEFIRIDDYSPYLAQDKVDFYERCRLYAIIDAHGHPTIGSFIKLALPIVLAQSLSHALFPGEITQNFVLKAMLQAFTQLDRDFCIDNPASDEGCSVVAVFVCGDGMFVASCGDSQVCD</sequence>
<organism evidence="2 3">
    <name type="scientific">Sphaeroforma arctica JP610</name>
    <dbReference type="NCBI Taxonomy" id="667725"/>
    <lineage>
        <taxon>Eukaryota</taxon>
        <taxon>Ichthyosporea</taxon>
        <taxon>Ichthyophonida</taxon>
        <taxon>Sphaeroforma</taxon>
    </lineage>
</organism>
<dbReference type="EMBL" id="KQ253453">
    <property type="protein sequence ID" value="KNC69756.1"/>
    <property type="molecule type" value="Genomic_DNA"/>
</dbReference>
<dbReference type="InterPro" id="IPR036457">
    <property type="entry name" value="PPM-type-like_dom_sf"/>
</dbReference>
<evidence type="ECO:0000259" key="1">
    <source>
        <dbReference type="Pfam" id="PF00481"/>
    </source>
</evidence>
<evidence type="ECO:0000313" key="3">
    <source>
        <dbReference type="Proteomes" id="UP000054560"/>
    </source>
</evidence>
<dbReference type="Proteomes" id="UP000054560">
    <property type="component" value="Unassembled WGS sequence"/>
</dbReference>
<dbReference type="GeneID" id="25918231"/>
<gene>
    <name evidence="2" type="ORF">SARC_17727</name>
</gene>
<proteinExistence type="predicted"/>
<evidence type="ECO:0000313" key="2">
    <source>
        <dbReference type="EMBL" id="KNC69756.1"/>
    </source>
</evidence>
<dbReference type="Gene3D" id="3.60.40.10">
    <property type="entry name" value="PPM-type phosphatase domain"/>
    <property type="match status" value="1"/>
</dbReference>